<dbReference type="InterPro" id="IPR000772">
    <property type="entry name" value="Ricin_B_lectin"/>
</dbReference>
<evidence type="ECO:0000313" key="3">
    <source>
        <dbReference type="Proteomes" id="UP001501444"/>
    </source>
</evidence>
<name>A0ABN3GDP7_9ACTN</name>
<dbReference type="PROSITE" id="PS50231">
    <property type="entry name" value="RICIN_B_LECTIN"/>
    <property type="match status" value="1"/>
</dbReference>
<dbReference type="RefSeq" id="WP_344613771.1">
    <property type="nucleotide sequence ID" value="NZ_BAAARV010000027.1"/>
</dbReference>
<dbReference type="SUPFAM" id="SSF50370">
    <property type="entry name" value="Ricin B-like lectins"/>
    <property type="match status" value="1"/>
</dbReference>
<feature type="domain" description="Ricin B lectin" evidence="1">
    <location>
        <begin position="22"/>
        <end position="59"/>
    </location>
</feature>
<sequence length="63" mass="6811">MTLFGKAARSAGAGRPFETIAKLRNPQSGKCLDADGWGTANGTQLIIWDCGNNQSNQSWAWQI</sequence>
<dbReference type="InterPro" id="IPR035992">
    <property type="entry name" value="Ricin_B-like_lectins"/>
</dbReference>
<proteinExistence type="predicted"/>
<organism evidence="2 3">
    <name type="scientific">Dactylosporangium salmoneum</name>
    <dbReference type="NCBI Taxonomy" id="53361"/>
    <lineage>
        <taxon>Bacteria</taxon>
        <taxon>Bacillati</taxon>
        <taxon>Actinomycetota</taxon>
        <taxon>Actinomycetes</taxon>
        <taxon>Micromonosporales</taxon>
        <taxon>Micromonosporaceae</taxon>
        <taxon>Dactylosporangium</taxon>
    </lineage>
</organism>
<evidence type="ECO:0000313" key="2">
    <source>
        <dbReference type="EMBL" id="GAA2349167.1"/>
    </source>
</evidence>
<protein>
    <recommendedName>
        <fullName evidence="1">Ricin B lectin domain-containing protein</fullName>
    </recommendedName>
</protein>
<keyword evidence="3" id="KW-1185">Reference proteome</keyword>
<dbReference type="Proteomes" id="UP001501444">
    <property type="component" value="Unassembled WGS sequence"/>
</dbReference>
<comment type="caution">
    <text evidence="2">The sequence shown here is derived from an EMBL/GenBank/DDBJ whole genome shotgun (WGS) entry which is preliminary data.</text>
</comment>
<evidence type="ECO:0000259" key="1">
    <source>
        <dbReference type="Pfam" id="PF00652"/>
    </source>
</evidence>
<dbReference type="EMBL" id="BAAARV010000027">
    <property type="protein sequence ID" value="GAA2349167.1"/>
    <property type="molecule type" value="Genomic_DNA"/>
</dbReference>
<gene>
    <name evidence="2" type="ORF">GCM10010170_038230</name>
</gene>
<dbReference type="Gene3D" id="2.80.10.50">
    <property type="match status" value="1"/>
</dbReference>
<accession>A0ABN3GDP7</accession>
<dbReference type="Pfam" id="PF00652">
    <property type="entry name" value="Ricin_B_lectin"/>
    <property type="match status" value="1"/>
</dbReference>
<reference evidence="2 3" key="1">
    <citation type="journal article" date="2019" name="Int. J. Syst. Evol. Microbiol.">
        <title>The Global Catalogue of Microorganisms (GCM) 10K type strain sequencing project: providing services to taxonomists for standard genome sequencing and annotation.</title>
        <authorList>
            <consortium name="The Broad Institute Genomics Platform"/>
            <consortium name="The Broad Institute Genome Sequencing Center for Infectious Disease"/>
            <person name="Wu L."/>
            <person name="Ma J."/>
        </authorList>
    </citation>
    <scope>NUCLEOTIDE SEQUENCE [LARGE SCALE GENOMIC DNA]</scope>
    <source>
        <strain evidence="2 3">JCM 3272</strain>
    </source>
</reference>